<feature type="compositionally biased region" description="Basic residues" evidence="1">
    <location>
        <begin position="294"/>
        <end position="305"/>
    </location>
</feature>
<name>A0A9P4PIC7_9PLEO</name>
<dbReference type="AlphaFoldDB" id="A0A9P4PIC7"/>
<evidence type="ECO:0000313" key="3">
    <source>
        <dbReference type="Proteomes" id="UP000799764"/>
    </source>
</evidence>
<comment type="caution">
    <text evidence="2">The sequence shown here is derived from an EMBL/GenBank/DDBJ whole genome shotgun (WGS) entry which is preliminary data.</text>
</comment>
<feature type="region of interest" description="Disordered" evidence="1">
    <location>
        <begin position="280"/>
        <end position="338"/>
    </location>
</feature>
<dbReference type="OrthoDB" id="3693960at2759"/>
<protein>
    <submittedName>
        <fullName evidence="2">Uncharacterized protein</fullName>
    </submittedName>
</protein>
<evidence type="ECO:0000313" key="2">
    <source>
        <dbReference type="EMBL" id="KAF2444542.1"/>
    </source>
</evidence>
<accession>A0A9P4PIC7</accession>
<keyword evidence="3" id="KW-1185">Reference proteome</keyword>
<sequence>MAAQAGVTLLQDLPLSFTFIKDAYQSQVSFSKDGIRDKAGDGTKWNEMAANETVAMALNEVAVSQKRGFFFHLPNRDRLKNDTVGITKKESSFLGNDGEGRVSGRSPAGSRFPTMMYTDFRWNEGDCQRFWSTPHRARYIFCDGLLNRPQGSTRVHPIQFASHGRYQIFTTDRPSLIVLQMQTAFYVATTHRLETVLTRKTNGDMQLFGLSTMWKAENQHRIEACCSRSASVQELYSELVKLCALPGCSESIEVEEVYRHVPRPGVGLAAAQLLGTVALGDERSNNRSGPRSTKGVRRLREKGKAKRQESEEAGLAEAQQEQPGDVPMLDVDGDNGGE</sequence>
<reference evidence="2" key="1">
    <citation type="journal article" date="2020" name="Stud. Mycol.">
        <title>101 Dothideomycetes genomes: a test case for predicting lifestyles and emergence of pathogens.</title>
        <authorList>
            <person name="Haridas S."/>
            <person name="Albert R."/>
            <person name="Binder M."/>
            <person name="Bloem J."/>
            <person name="Labutti K."/>
            <person name="Salamov A."/>
            <person name="Andreopoulos B."/>
            <person name="Baker S."/>
            <person name="Barry K."/>
            <person name="Bills G."/>
            <person name="Bluhm B."/>
            <person name="Cannon C."/>
            <person name="Castanera R."/>
            <person name="Culley D."/>
            <person name="Daum C."/>
            <person name="Ezra D."/>
            <person name="Gonzalez J."/>
            <person name="Henrissat B."/>
            <person name="Kuo A."/>
            <person name="Liang C."/>
            <person name="Lipzen A."/>
            <person name="Lutzoni F."/>
            <person name="Magnuson J."/>
            <person name="Mondo S."/>
            <person name="Nolan M."/>
            <person name="Ohm R."/>
            <person name="Pangilinan J."/>
            <person name="Park H.-J."/>
            <person name="Ramirez L."/>
            <person name="Alfaro M."/>
            <person name="Sun H."/>
            <person name="Tritt A."/>
            <person name="Yoshinaga Y."/>
            <person name="Zwiers L.-H."/>
            <person name="Turgeon B."/>
            <person name="Goodwin S."/>
            <person name="Spatafora J."/>
            <person name="Crous P."/>
            <person name="Grigoriev I."/>
        </authorList>
    </citation>
    <scope>NUCLEOTIDE SEQUENCE</scope>
    <source>
        <strain evidence="2">CBS 690.94</strain>
    </source>
</reference>
<dbReference type="EMBL" id="MU001501">
    <property type="protein sequence ID" value="KAF2444542.1"/>
    <property type="molecule type" value="Genomic_DNA"/>
</dbReference>
<evidence type="ECO:0000256" key="1">
    <source>
        <dbReference type="SAM" id="MobiDB-lite"/>
    </source>
</evidence>
<proteinExistence type="predicted"/>
<feature type="compositionally biased region" description="Low complexity" evidence="1">
    <location>
        <begin position="313"/>
        <end position="322"/>
    </location>
</feature>
<dbReference type="Proteomes" id="UP000799764">
    <property type="component" value="Unassembled WGS sequence"/>
</dbReference>
<organism evidence="2 3">
    <name type="scientific">Karstenula rhodostoma CBS 690.94</name>
    <dbReference type="NCBI Taxonomy" id="1392251"/>
    <lineage>
        <taxon>Eukaryota</taxon>
        <taxon>Fungi</taxon>
        <taxon>Dikarya</taxon>
        <taxon>Ascomycota</taxon>
        <taxon>Pezizomycotina</taxon>
        <taxon>Dothideomycetes</taxon>
        <taxon>Pleosporomycetidae</taxon>
        <taxon>Pleosporales</taxon>
        <taxon>Massarineae</taxon>
        <taxon>Didymosphaeriaceae</taxon>
        <taxon>Karstenula</taxon>
    </lineage>
</organism>
<gene>
    <name evidence="2" type="ORF">P171DRAFT_485986</name>
</gene>